<dbReference type="EMBL" id="DF973788">
    <property type="protein sequence ID" value="GAU40059.1"/>
    <property type="molecule type" value="Genomic_DNA"/>
</dbReference>
<protein>
    <recommendedName>
        <fullName evidence="2">TIR domain-containing protein</fullName>
    </recommendedName>
</protein>
<dbReference type="SUPFAM" id="SSF52200">
    <property type="entry name" value="Toll/Interleukin receptor TIR domain"/>
    <property type="match status" value="2"/>
</dbReference>
<dbReference type="InterPro" id="IPR035897">
    <property type="entry name" value="Toll_tir_struct_dom_sf"/>
</dbReference>
<keyword evidence="1" id="KW-0520">NAD</keyword>
<dbReference type="PANTHER" id="PTHR32009">
    <property type="entry name" value="TMV RESISTANCE PROTEIN N-LIKE"/>
    <property type="match status" value="1"/>
</dbReference>
<proteinExistence type="predicted"/>
<evidence type="ECO:0000259" key="2">
    <source>
        <dbReference type="PROSITE" id="PS50104"/>
    </source>
</evidence>
<dbReference type="SMART" id="SM00255">
    <property type="entry name" value="TIR"/>
    <property type="match status" value="2"/>
</dbReference>
<accession>A0A2Z6P886</accession>
<organism evidence="3 4">
    <name type="scientific">Trifolium subterraneum</name>
    <name type="common">Subterranean clover</name>
    <dbReference type="NCBI Taxonomy" id="3900"/>
    <lineage>
        <taxon>Eukaryota</taxon>
        <taxon>Viridiplantae</taxon>
        <taxon>Streptophyta</taxon>
        <taxon>Embryophyta</taxon>
        <taxon>Tracheophyta</taxon>
        <taxon>Spermatophyta</taxon>
        <taxon>Magnoliopsida</taxon>
        <taxon>eudicotyledons</taxon>
        <taxon>Gunneridae</taxon>
        <taxon>Pentapetalae</taxon>
        <taxon>rosids</taxon>
        <taxon>fabids</taxon>
        <taxon>Fabales</taxon>
        <taxon>Fabaceae</taxon>
        <taxon>Papilionoideae</taxon>
        <taxon>50 kb inversion clade</taxon>
        <taxon>NPAAA clade</taxon>
        <taxon>Hologalegina</taxon>
        <taxon>IRL clade</taxon>
        <taxon>Trifolieae</taxon>
        <taxon>Trifolium</taxon>
    </lineage>
</organism>
<sequence>MQNGGADAMATKNYKYDVFLSFCKDTRSTFTGNLYHALTQKRIDTVFLGADCWPYSDQKVIQESRMSIVVFSKGYASSPRCLDELVSIIDLMNKNKQRVWPIFFKVDREKKLITNNEGTMFEQFGSLSMGLKLLSCLGLSDSGAKHEFLLGNSEVLGNSERMQQWKVALSDFSTLFGWDYKTNEIGQFSPLNNGGVRYEYELIQKIVKEVVESLPRYDIFLSFCGEDTRHSFTGFLYRALCREGFKTFMDDEHLEGGKEISKTLLDAIEKSRLSIVVFSKNYGYSSWCLDEFVKIIECKNAKSQMVLPIFYKVEQVDVCNQTNSYGDAMTGHEDKYGKDSEKVKKWKSALSEVASLKGEYINKTEYESEVIKRIVKICCDSKSLLECQGST</sequence>
<dbReference type="GO" id="GO:0007165">
    <property type="term" value="P:signal transduction"/>
    <property type="evidence" value="ECO:0007669"/>
    <property type="project" value="InterPro"/>
</dbReference>
<reference evidence="4" key="1">
    <citation type="journal article" date="2017" name="Front. Plant Sci.">
        <title>Climate Clever Clovers: New Paradigm to Reduce the Environmental Footprint of Ruminants by Breeding Low Methanogenic Forages Utilizing Haplotype Variation.</title>
        <authorList>
            <person name="Kaur P."/>
            <person name="Appels R."/>
            <person name="Bayer P.E."/>
            <person name="Keeble-Gagnere G."/>
            <person name="Wang J."/>
            <person name="Hirakawa H."/>
            <person name="Shirasawa K."/>
            <person name="Vercoe P."/>
            <person name="Stefanova K."/>
            <person name="Durmic Z."/>
            <person name="Nichols P."/>
            <person name="Revell C."/>
            <person name="Isobe S.N."/>
            <person name="Edwards D."/>
            <person name="Erskine W."/>
        </authorList>
    </citation>
    <scope>NUCLEOTIDE SEQUENCE [LARGE SCALE GENOMIC DNA]</scope>
    <source>
        <strain evidence="4">cv. Daliak</strain>
    </source>
</reference>
<evidence type="ECO:0000313" key="3">
    <source>
        <dbReference type="EMBL" id="GAU40059.1"/>
    </source>
</evidence>
<dbReference type="Gene3D" id="3.40.50.10140">
    <property type="entry name" value="Toll/interleukin-1 receptor homology (TIR) domain"/>
    <property type="match status" value="2"/>
</dbReference>
<feature type="domain" description="TIR" evidence="2">
    <location>
        <begin position="14"/>
        <end position="156"/>
    </location>
</feature>
<dbReference type="OrthoDB" id="6160824at2759"/>
<dbReference type="InterPro" id="IPR000157">
    <property type="entry name" value="TIR_dom"/>
</dbReference>
<dbReference type="PANTHER" id="PTHR32009:SF145">
    <property type="entry name" value="NB-ARC DOMAIN PROTEIN"/>
    <property type="match status" value="1"/>
</dbReference>
<feature type="domain" description="TIR" evidence="2">
    <location>
        <begin position="215"/>
        <end position="378"/>
    </location>
</feature>
<dbReference type="Proteomes" id="UP000242715">
    <property type="component" value="Unassembled WGS sequence"/>
</dbReference>
<evidence type="ECO:0000256" key="1">
    <source>
        <dbReference type="ARBA" id="ARBA00023027"/>
    </source>
</evidence>
<keyword evidence="4" id="KW-1185">Reference proteome</keyword>
<dbReference type="PROSITE" id="PS50104">
    <property type="entry name" value="TIR"/>
    <property type="match status" value="2"/>
</dbReference>
<dbReference type="Pfam" id="PF01582">
    <property type="entry name" value="TIR"/>
    <property type="match status" value="2"/>
</dbReference>
<gene>
    <name evidence="3" type="ORF">TSUD_258510</name>
</gene>
<dbReference type="AlphaFoldDB" id="A0A2Z6P886"/>
<dbReference type="FunFam" id="3.40.50.10140:FF:000007">
    <property type="entry name" value="Disease resistance protein (TIR-NBS-LRR class)"/>
    <property type="match status" value="1"/>
</dbReference>
<evidence type="ECO:0000313" key="4">
    <source>
        <dbReference type="Proteomes" id="UP000242715"/>
    </source>
</evidence>
<name>A0A2Z6P886_TRISU</name>